<dbReference type="EMBL" id="LT906468">
    <property type="protein sequence ID" value="SNV46043.1"/>
    <property type="molecule type" value="Genomic_DNA"/>
</dbReference>
<protein>
    <submittedName>
        <fullName evidence="1">Uncharacterized protein</fullName>
    </submittedName>
</protein>
<name>A0AAJ4XA37_9SPHI</name>
<proteinExistence type="predicted"/>
<dbReference type="Proteomes" id="UP000215355">
    <property type="component" value="Chromosome 1"/>
</dbReference>
<reference evidence="1 2" key="1">
    <citation type="submission" date="2017-06" db="EMBL/GenBank/DDBJ databases">
        <authorList>
            <consortium name="Pathogen Informatics"/>
        </authorList>
    </citation>
    <scope>NUCLEOTIDE SEQUENCE [LARGE SCALE GENOMIC DNA]</scope>
    <source>
        <strain evidence="1 2">NCTC12149</strain>
    </source>
</reference>
<dbReference type="KEGG" id="smiz:4412673_01178"/>
<evidence type="ECO:0000313" key="1">
    <source>
        <dbReference type="EMBL" id="SNV46043.1"/>
    </source>
</evidence>
<sequence>MKRIFSVIIIAQLTSCIVETPKLELSYLFVNDTDLDLELTRYESKNGIDKDIRHIYRHKIKKKESLAPNNYRKNNLDIDSIKIVFEDGEIQMFKRSDRELNPKRWNKSPLNISNFRQTDNIEIYQYTIDNSIYKLSN</sequence>
<organism evidence="1 2">
    <name type="scientific">Sphingobacterium mizutaii</name>
    <dbReference type="NCBI Taxonomy" id="1010"/>
    <lineage>
        <taxon>Bacteria</taxon>
        <taxon>Pseudomonadati</taxon>
        <taxon>Bacteroidota</taxon>
        <taxon>Sphingobacteriia</taxon>
        <taxon>Sphingobacteriales</taxon>
        <taxon>Sphingobacteriaceae</taxon>
        <taxon>Sphingobacterium</taxon>
    </lineage>
</organism>
<dbReference type="RefSeq" id="WP_093094938.1">
    <property type="nucleotide sequence ID" value="NZ_CP158798.1"/>
</dbReference>
<evidence type="ECO:0000313" key="2">
    <source>
        <dbReference type="Proteomes" id="UP000215355"/>
    </source>
</evidence>
<gene>
    <name evidence="1" type="ORF">SAMEA4412673_01178</name>
</gene>
<accession>A0AAJ4XA37</accession>
<dbReference type="AlphaFoldDB" id="A0AAJ4XA37"/>